<keyword evidence="3" id="KW-1185">Reference proteome</keyword>
<comment type="caution">
    <text evidence="2">The sequence shown here is derived from an EMBL/GenBank/DDBJ whole genome shotgun (WGS) entry which is preliminary data.</text>
</comment>
<sequence length="94" mass="11154">MEFEDVNKERDEAVKEKRDWEREATREKKKSEAFSKEIRKLYVEKIAMETKQLELQDQLVTQEKESQVAWAERVDVVKLPLTTSVPWSKAIRAS</sequence>
<name>A0AAD9Z3N4_9LECA</name>
<evidence type="ECO:0000313" key="2">
    <source>
        <dbReference type="EMBL" id="KAK3170103.1"/>
    </source>
</evidence>
<feature type="region of interest" description="Disordered" evidence="1">
    <location>
        <begin position="1"/>
        <end position="30"/>
    </location>
</feature>
<organism evidence="2 3">
    <name type="scientific">Lepraria neglecta</name>
    <dbReference type="NCBI Taxonomy" id="209136"/>
    <lineage>
        <taxon>Eukaryota</taxon>
        <taxon>Fungi</taxon>
        <taxon>Dikarya</taxon>
        <taxon>Ascomycota</taxon>
        <taxon>Pezizomycotina</taxon>
        <taxon>Lecanoromycetes</taxon>
        <taxon>OSLEUM clade</taxon>
        <taxon>Lecanoromycetidae</taxon>
        <taxon>Lecanorales</taxon>
        <taxon>Lecanorineae</taxon>
        <taxon>Stereocaulaceae</taxon>
        <taxon>Lepraria</taxon>
    </lineage>
</organism>
<evidence type="ECO:0000256" key="1">
    <source>
        <dbReference type="SAM" id="MobiDB-lite"/>
    </source>
</evidence>
<dbReference type="Proteomes" id="UP001276659">
    <property type="component" value="Unassembled WGS sequence"/>
</dbReference>
<proteinExistence type="predicted"/>
<reference evidence="2" key="1">
    <citation type="submission" date="2022-11" db="EMBL/GenBank/DDBJ databases">
        <title>Chromosomal genome sequence assembly and mating type (MAT) locus characterization of the leprose asexual lichenized fungus Lepraria neglecta (Nyl.) Erichsen.</title>
        <authorList>
            <person name="Allen J.L."/>
            <person name="Pfeffer B."/>
        </authorList>
    </citation>
    <scope>NUCLEOTIDE SEQUENCE</scope>
    <source>
        <strain evidence="2">Allen 5258</strain>
    </source>
</reference>
<dbReference type="EMBL" id="JASNWA010000009">
    <property type="protein sequence ID" value="KAK3170103.1"/>
    <property type="molecule type" value="Genomic_DNA"/>
</dbReference>
<gene>
    <name evidence="2" type="ORF">OEA41_009489</name>
</gene>
<evidence type="ECO:0000313" key="3">
    <source>
        <dbReference type="Proteomes" id="UP001276659"/>
    </source>
</evidence>
<protein>
    <submittedName>
        <fullName evidence="2">Uncharacterized protein</fullName>
    </submittedName>
</protein>
<dbReference type="AlphaFoldDB" id="A0AAD9Z3N4"/>
<accession>A0AAD9Z3N4</accession>